<sequence length="293" mass="32103">MTIPPAFLTSLLYRYNKPTEQSKPHVTLTFAQSLDAKIAGRGGKQLTLSGKESMVMTHWMRTMHDGILIGIGTALNDDPQLNTRLLPYRDPDPSANGHNNPYNIPRPIILDTKLRLSPHCKLLKNYTEGKGRRPWLICTEPSETSEKTEWLARRDTLDNAGARIVVLQIGHDTEGDQICLEILNLSQISMSSSDYLPIPLVLQTIHQLGISSVMVEGGAQVIRSFLSQNAVRSATSLVNTVIITIAPIFVGEDGVSYNAESGPSSVYKHASTAMFGQDTIVGLIPAYPNQDAP</sequence>
<comment type="catalytic activity">
    <reaction evidence="12">
        <text>2,5-diamino-6-(1-D-ribitylamino)pyrimidin-4(3H)-one 5'-phosphate + NADP(+) = 2,5-diamino-6-(1-D-ribosylamino)pyrimidin-4(3H)-one 5'-phosphate + NADPH + H(+)</text>
        <dbReference type="Rhea" id="RHEA:27278"/>
        <dbReference type="ChEBI" id="CHEBI:15378"/>
        <dbReference type="ChEBI" id="CHEBI:57783"/>
        <dbReference type="ChEBI" id="CHEBI:58349"/>
        <dbReference type="ChEBI" id="CHEBI:58890"/>
        <dbReference type="ChEBI" id="CHEBI:59545"/>
        <dbReference type="EC" id="1.1.1.302"/>
    </reaction>
</comment>
<dbReference type="Gene3D" id="3.40.430.10">
    <property type="entry name" value="Dihydrofolate Reductase, subunit A"/>
    <property type="match status" value="1"/>
</dbReference>
<dbReference type="Proteomes" id="UP001150266">
    <property type="component" value="Unassembled WGS sequence"/>
</dbReference>
<organism evidence="14 15">
    <name type="scientific">Lentinula aciculospora</name>
    <dbReference type="NCBI Taxonomy" id="153920"/>
    <lineage>
        <taxon>Eukaryota</taxon>
        <taxon>Fungi</taxon>
        <taxon>Dikarya</taxon>
        <taxon>Basidiomycota</taxon>
        <taxon>Agaricomycotina</taxon>
        <taxon>Agaricomycetes</taxon>
        <taxon>Agaricomycetidae</taxon>
        <taxon>Agaricales</taxon>
        <taxon>Marasmiineae</taxon>
        <taxon>Omphalotaceae</taxon>
        <taxon>Lentinula</taxon>
    </lineage>
</organism>
<evidence type="ECO:0000259" key="13">
    <source>
        <dbReference type="Pfam" id="PF01872"/>
    </source>
</evidence>
<keyword evidence="8" id="KW-0560">Oxidoreductase</keyword>
<gene>
    <name evidence="14" type="ORF">J3R30DRAFT_2122450</name>
</gene>
<evidence type="ECO:0000256" key="3">
    <source>
        <dbReference type="ARBA" id="ARBA00009723"/>
    </source>
</evidence>
<comment type="similarity">
    <text evidence="3">Belongs to the HTP reductase family.</text>
</comment>
<dbReference type="EC" id="1.1.1.302" evidence="4"/>
<evidence type="ECO:0000256" key="9">
    <source>
        <dbReference type="ARBA" id="ARBA00030073"/>
    </source>
</evidence>
<evidence type="ECO:0000256" key="7">
    <source>
        <dbReference type="ARBA" id="ARBA00022857"/>
    </source>
</evidence>
<comment type="catalytic activity">
    <reaction evidence="11">
        <text>2,5-diamino-6-(1-D-ribitylamino)pyrimidin-4(3H)-one 5'-phosphate + NAD(+) = 2,5-diamino-6-(1-D-ribosylamino)pyrimidin-4(3H)-one 5'-phosphate + NADH + H(+)</text>
        <dbReference type="Rhea" id="RHEA:27274"/>
        <dbReference type="ChEBI" id="CHEBI:15378"/>
        <dbReference type="ChEBI" id="CHEBI:57540"/>
        <dbReference type="ChEBI" id="CHEBI:57945"/>
        <dbReference type="ChEBI" id="CHEBI:58890"/>
        <dbReference type="ChEBI" id="CHEBI:59545"/>
        <dbReference type="EC" id="1.1.1.302"/>
    </reaction>
</comment>
<comment type="function">
    <text evidence="1">Catalyzes an early step in riboflavin biosynthesis, the NADPH-dependent reduction of the ribose side chain of 2,5-diamino-6-ribosylamino-4(3H)-pyrimidinone 5'-phosphate, yielding 2,5-diamino-6-ribitylamino-4(3H)-pyrimidinone 5'-phosphate.</text>
</comment>
<evidence type="ECO:0000256" key="12">
    <source>
        <dbReference type="ARBA" id="ARBA00049020"/>
    </source>
</evidence>
<comment type="pathway">
    <text evidence="2">Cofactor biosynthesis; riboflavin biosynthesis.</text>
</comment>
<dbReference type="PANTHER" id="PTHR38011:SF7">
    <property type="entry name" value="2,5-DIAMINO-6-RIBOSYLAMINO-4(3H)-PYRIMIDINONE 5'-PHOSPHATE REDUCTASE"/>
    <property type="match status" value="1"/>
</dbReference>
<proteinExistence type="inferred from homology"/>
<evidence type="ECO:0000256" key="5">
    <source>
        <dbReference type="ARBA" id="ARBA00015035"/>
    </source>
</evidence>
<dbReference type="AlphaFoldDB" id="A0A9W9DQX1"/>
<dbReference type="InterPro" id="IPR050765">
    <property type="entry name" value="Riboflavin_Biosynth_HTPR"/>
</dbReference>
<dbReference type="Pfam" id="PF01872">
    <property type="entry name" value="RibD_C"/>
    <property type="match status" value="1"/>
</dbReference>
<dbReference type="InterPro" id="IPR024072">
    <property type="entry name" value="DHFR-like_dom_sf"/>
</dbReference>
<keyword evidence="7" id="KW-0521">NADP</keyword>
<evidence type="ECO:0000256" key="4">
    <source>
        <dbReference type="ARBA" id="ARBA00012851"/>
    </source>
</evidence>
<dbReference type="GO" id="GO:0009231">
    <property type="term" value="P:riboflavin biosynthetic process"/>
    <property type="evidence" value="ECO:0007669"/>
    <property type="project" value="UniProtKB-KW"/>
</dbReference>
<evidence type="ECO:0000256" key="8">
    <source>
        <dbReference type="ARBA" id="ARBA00023002"/>
    </source>
</evidence>
<dbReference type="OrthoDB" id="5432at2759"/>
<protein>
    <recommendedName>
        <fullName evidence="5">2,5-diamino-6-ribosylamino-4(3H)-pyrimidinone 5'-phosphate reductase</fullName>
        <ecNumber evidence="4">1.1.1.302</ecNumber>
    </recommendedName>
    <alternativeName>
        <fullName evidence="10">2,5-diamino-6-(5-phospho-D-ribosylamino)pyrimidin-4(3H)-one reductase</fullName>
    </alternativeName>
    <alternativeName>
        <fullName evidence="9">2,5-diamino-6-ribitylamino-4(3H)-pyrimidinone 5'-phosphate synthase</fullName>
    </alternativeName>
</protein>
<reference evidence="14" key="1">
    <citation type="submission" date="2022-08" db="EMBL/GenBank/DDBJ databases">
        <title>A Global Phylogenomic Analysis of the Shiitake Genus Lentinula.</title>
        <authorList>
            <consortium name="DOE Joint Genome Institute"/>
            <person name="Sierra-Patev S."/>
            <person name="Min B."/>
            <person name="Naranjo-Ortiz M."/>
            <person name="Looney B."/>
            <person name="Konkel Z."/>
            <person name="Slot J.C."/>
            <person name="Sakamoto Y."/>
            <person name="Steenwyk J.L."/>
            <person name="Rokas A."/>
            <person name="Carro J."/>
            <person name="Camarero S."/>
            <person name="Ferreira P."/>
            <person name="Molpeceres G."/>
            <person name="Ruiz-Duenas F.J."/>
            <person name="Serrano A."/>
            <person name="Henrissat B."/>
            <person name="Drula E."/>
            <person name="Hughes K.W."/>
            <person name="Mata J.L."/>
            <person name="Ishikawa N.K."/>
            <person name="Vargas-Isla R."/>
            <person name="Ushijima S."/>
            <person name="Smith C.A."/>
            <person name="Ahrendt S."/>
            <person name="Andreopoulos W."/>
            <person name="He G."/>
            <person name="Labutti K."/>
            <person name="Lipzen A."/>
            <person name="Ng V."/>
            <person name="Riley R."/>
            <person name="Sandor L."/>
            <person name="Barry K."/>
            <person name="Martinez A.T."/>
            <person name="Xiao Y."/>
            <person name="Gibbons J.G."/>
            <person name="Terashima K."/>
            <person name="Grigoriev I.V."/>
            <person name="Hibbett D.S."/>
        </authorList>
    </citation>
    <scope>NUCLEOTIDE SEQUENCE</scope>
    <source>
        <strain evidence="14">JLM2183</strain>
    </source>
</reference>
<evidence type="ECO:0000256" key="10">
    <source>
        <dbReference type="ARBA" id="ARBA00031630"/>
    </source>
</evidence>
<keyword evidence="6" id="KW-0686">Riboflavin biosynthesis</keyword>
<dbReference type="InterPro" id="IPR002734">
    <property type="entry name" value="RibDG_C"/>
</dbReference>
<keyword evidence="15" id="KW-1185">Reference proteome</keyword>
<evidence type="ECO:0000256" key="1">
    <source>
        <dbReference type="ARBA" id="ARBA00003555"/>
    </source>
</evidence>
<name>A0A9W9DQX1_9AGAR</name>
<evidence type="ECO:0000256" key="11">
    <source>
        <dbReference type="ARBA" id="ARBA00047550"/>
    </source>
</evidence>
<feature type="domain" description="Bacterial bifunctional deaminase-reductase C-terminal" evidence="13">
    <location>
        <begin position="24"/>
        <end position="279"/>
    </location>
</feature>
<evidence type="ECO:0000256" key="6">
    <source>
        <dbReference type="ARBA" id="ARBA00022619"/>
    </source>
</evidence>
<dbReference type="EMBL" id="JAOTPV010000005">
    <property type="protein sequence ID" value="KAJ4482077.1"/>
    <property type="molecule type" value="Genomic_DNA"/>
</dbReference>
<comment type="caution">
    <text evidence="14">The sequence shown here is derived from an EMBL/GenBank/DDBJ whole genome shotgun (WGS) entry which is preliminary data.</text>
</comment>
<accession>A0A9W9DQX1</accession>
<evidence type="ECO:0000313" key="14">
    <source>
        <dbReference type="EMBL" id="KAJ4482077.1"/>
    </source>
</evidence>
<dbReference type="GO" id="GO:0008703">
    <property type="term" value="F:5-amino-6-(5-phosphoribosylamino)uracil reductase activity"/>
    <property type="evidence" value="ECO:0007669"/>
    <property type="project" value="InterPro"/>
</dbReference>
<dbReference type="SUPFAM" id="SSF53597">
    <property type="entry name" value="Dihydrofolate reductase-like"/>
    <property type="match status" value="1"/>
</dbReference>
<evidence type="ECO:0000313" key="15">
    <source>
        <dbReference type="Proteomes" id="UP001150266"/>
    </source>
</evidence>
<dbReference type="PANTHER" id="PTHR38011">
    <property type="entry name" value="DIHYDROFOLATE REDUCTASE FAMILY PROTEIN (AFU_ORTHOLOGUE AFUA_8G06820)"/>
    <property type="match status" value="1"/>
</dbReference>
<evidence type="ECO:0000256" key="2">
    <source>
        <dbReference type="ARBA" id="ARBA00005104"/>
    </source>
</evidence>